<feature type="non-terminal residue" evidence="1">
    <location>
        <position position="1"/>
    </location>
</feature>
<accession>A0A3M6UZK1</accession>
<dbReference type="EMBL" id="RCHS01000402">
    <property type="protein sequence ID" value="RMX59029.1"/>
    <property type="molecule type" value="Genomic_DNA"/>
</dbReference>
<evidence type="ECO:0000313" key="2">
    <source>
        <dbReference type="Proteomes" id="UP000275408"/>
    </source>
</evidence>
<proteinExistence type="predicted"/>
<dbReference type="Proteomes" id="UP000275408">
    <property type="component" value="Unassembled WGS sequence"/>
</dbReference>
<comment type="caution">
    <text evidence="1">The sequence shown here is derived from an EMBL/GenBank/DDBJ whole genome shotgun (WGS) entry which is preliminary data.</text>
</comment>
<reference evidence="1 2" key="1">
    <citation type="journal article" date="2018" name="Sci. Rep.">
        <title>Comparative analysis of the Pocillopora damicornis genome highlights role of immune system in coral evolution.</title>
        <authorList>
            <person name="Cunning R."/>
            <person name="Bay R.A."/>
            <person name="Gillette P."/>
            <person name="Baker A.C."/>
            <person name="Traylor-Knowles N."/>
        </authorList>
    </citation>
    <scope>NUCLEOTIDE SEQUENCE [LARGE SCALE GENOMIC DNA]</scope>
    <source>
        <strain evidence="1">RSMAS</strain>
        <tissue evidence="1">Whole animal</tissue>
    </source>
</reference>
<name>A0A3M6UZK1_POCDA</name>
<gene>
    <name evidence="1" type="ORF">pdam_00022028</name>
</gene>
<protein>
    <submittedName>
        <fullName evidence="1">Uncharacterized protein</fullName>
    </submittedName>
</protein>
<organism evidence="1 2">
    <name type="scientific">Pocillopora damicornis</name>
    <name type="common">Cauliflower coral</name>
    <name type="synonym">Millepora damicornis</name>
    <dbReference type="NCBI Taxonomy" id="46731"/>
    <lineage>
        <taxon>Eukaryota</taxon>
        <taxon>Metazoa</taxon>
        <taxon>Cnidaria</taxon>
        <taxon>Anthozoa</taxon>
        <taxon>Hexacorallia</taxon>
        <taxon>Scleractinia</taxon>
        <taxon>Astrocoeniina</taxon>
        <taxon>Pocilloporidae</taxon>
        <taxon>Pocillopora</taxon>
    </lineage>
</organism>
<sequence length="155" mass="17580">ERQDNLVTTNRRKFDYVILRCPTFIHSKTYDGCAEKDRDLPILAPLPGQIDDSLKIISYVYEGTNALIILTDCAASRDVEQRKSELVSVASSVHIGNQRLGSHGSQSYSERTLLHYFSSAPSAKDMKIIYEDYVVELMKDEQRDIEKDSICEETG</sequence>
<dbReference type="AlphaFoldDB" id="A0A3M6UZK1"/>
<keyword evidence="2" id="KW-1185">Reference proteome</keyword>
<evidence type="ECO:0000313" key="1">
    <source>
        <dbReference type="EMBL" id="RMX59029.1"/>
    </source>
</evidence>